<evidence type="ECO:0000313" key="2">
    <source>
        <dbReference type="EMBL" id="ACQ81835.1"/>
    </source>
</evidence>
<name>C5C2Z1_BEUC1</name>
<dbReference type="Pfam" id="PF14021">
    <property type="entry name" value="TNT"/>
    <property type="match status" value="1"/>
</dbReference>
<evidence type="ECO:0000313" key="3">
    <source>
        <dbReference type="Proteomes" id="UP000007962"/>
    </source>
</evidence>
<dbReference type="GO" id="GO:0050135">
    <property type="term" value="F:NADP+ nucleosidase activity"/>
    <property type="evidence" value="ECO:0007669"/>
    <property type="project" value="InterPro"/>
</dbReference>
<dbReference type="HOGENOM" id="CLU_743283_0_0_11"/>
<feature type="domain" description="TNT" evidence="1">
    <location>
        <begin position="277"/>
        <end position="368"/>
    </location>
</feature>
<dbReference type="PANTHER" id="PTHR42059:SF1">
    <property type="entry name" value="TNT DOMAIN-CONTAINING PROTEIN"/>
    <property type="match status" value="1"/>
</dbReference>
<gene>
    <name evidence="2" type="ordered locus">Bcav_3593</name>
</gene>
<dbReference type="PANTHER" id="PTHR42059">
    <property type="entry name" value="TNT DOMAIN-CONTAINING PROTEIN"/>
    <property type="match status" value="1"/>
</dbReference>
<dbReference type="InterPro" id="IPR053024">
    <property type="entry name" value="Fungal_surface_NADase"/>
</dbReference>
<dbReference type="AlphaFoldDB" id="C5C2Z1"/>
<dbReference type="KEGG" id="bcv:Bcav_3593"/>
<dbReference type="SUPFAM" id="SSF160424">
    <property type="entry name" value="BH3703-like"/>
    <property type="match status" value="1"/>
</dbReference>
<dbReference type="STRING" id="471853.Bcav_3593"/>
<sequence length="372" mass="40733">MTGMDIERQQQQQMDAARALHAAVQSHDFAEATIEWSQAGAQHSGRAHVHTRDGGVVRIDVPDGAVTALGQLRREMAEPEKGTWLSTTLTLARDGRTSITFNYDERPYWNSPGPTMAQAPAGEPIPTDEQWDADLRYYPREPSLVPPWLRDSVATPGAASRALRTRLDASGYPPSGVILLGEKPETPPVEGAMEVRQTGPHRFAAGTRDYGVFEQYFEGTTEKQACDWLWDYLVRPVAPATVVPAHDLQQRAAGYQHAYAGVYAQLQQMGQGATVTTLQPGVALDRLGAIDGVYLFPWGTPYENRSLPPSAVTGDARLYQFVTAVPLHVEAEIVPPWFGRPGGALRFRIAQNGTGVRQLVQNGTLLEVRVQG</sequence>
<reference evidence="2 3" key="1">
    <citation type="journal article" date="2009" name="Stand. Genomic Sci.">
        <title>Complete genome sequence of Beutenbergia cavernae type strain (HKI 0122).</title>
        <authorList>
            <person name="Land M."/>
            <person name="Pukall R."/>
            <person name="Abt B."/>
            <person name="Goker M."/>
            <person name="Rohde M."/>
            <person name="Glavina Del Rio T."/>
            <person name="Tice H."/>
            <person name="Copeland A."/>
            <person name="Cheng J.F."/>
            <person name="Lucas S."/>
            <person name="Chen F."/>
            <person name="Nolan M."/>
            <person name="Bruce D."/>
            <person name="Goodwin L."/>
            <person name="Pitluck S."/>
            <person name="Ivanova N."/>
            <person name="Mavromatis K."/>
            <person name="Ovchinnikova G."/>
            <person name="Pati A."/>
            <person name="Chen A."/>
            <person name="Palaniappan K."/>
            <person name="Hauser L."/>
            <person name="Chang Y.J."/>
            <person name="Jefferies C.C."/>
            <person name="Saunders E."/>
            <person name="Brettin T."/>
            <person name="Detter J.C."/>
            <person name="Han C."/>
            <person name="Chain P."/>
            <person name="Bristow J."/>
            <person name="Eisen J.A."/>
            <person name="Markowitz V."/>
            <person name="Hugenholtz P."/>
            <person name="Kyrpides N.C."/>
            <person name="Klenk H.P."/>
            <person name="Lapidus A."/>
        </authorList>
    </citation>
    <scope>NUCLEOTIDE SEQUENCE [LARGE SCALE GENOMIC DNA]</scope>
    <source>
        <strain evidence="3">ATCC BAA-8 / DSM 12333 / NBRC 16432</strain>
    </source>
</reference>
<protein>
    <recommendedName>
        <fullName evidence="1">TNT domain-containing protein</fullName>
    </recommendedName>
</protein>
<accession>C5C2Z1</accession>
<dbReference type="InterPro" id="IPR036170">
    <property type="entry name" value="YezG-like_sf"/>
</dbReference>
<dbReference type="EMBL" id="CP001618">
    <property type="protein sequence ID" value="ACQ81835.1"/>
    <property type="molecule type" value="Genomic_DNA"/>
</dbReference>
<organism evidence="2 3">
    <name type="scientific">Beutenbergia cavernae (strain ATCC BAA-8 / DSM 12333 / CCUG 43141 / JCM 11478 / NBRC 16432 / NCIMB 13614 / HKI 0122)</name>
    <dbReference type="NCBI Taxonomy" id="471853"/>
    <lineage>
        <taxon>Bacteria</taxon>
        <taxon>Bacillati</taxon>
        <taxon>Actinomycetota</taxon>
        <taxon>Actinomycetes</taxon>
        <taxon>Micrococcales</taxon>
        <taxon>Beutenbergiaceae</taxon>
        <taxon>Beutenbergia</taxon>
    </lineage>
</organism>
<dbReference type="Proteomes" id="UP000007962">
    <property type="component" value="Chromosome"/>
</dbReference>
<keyword evidence="3" id="KW-1185">Reference proteome</keyword>
<proteinExistence type="predicted"/>
<evidence type="ECO:0000259" key="1">
    <source>
        <dbReference type="Pfam" id="PF14021"/>
    </source>
</evidence>
<dbReference type="InterPro" id="IPR025331">
    <property type="entry name" value="TNT"/>
</dbReference>